<keyword evidence="2" id="KW-1185">Reference proteome</keyword>
<reference evidence="2" key="1">
    <citation type="submission" date="2024-07" db="EMBL/GenBank/DDBJ databases">
        <title>Two chromosome-level genome assemblies of Korean endemic species Abeliophyllum distichum and Forsythia ovata (Oleaceae).</title>
        <authorList>
            <person name="Jang H."/>
        </authorList>
    </citation>
    <scope>NUCLEOTIDE SEQUENCE [LARGE SCALE GENOMIC DNA]</scope>
</reference>
<protein>
    <submittedName>
        <fullName evidence="1">Uncharacterized protein</fullName>
    </submittedName>
</protein>
<comment type="caution">
    <text evidence="1">The sequence shown here is derived from an EMBL/GenBank/DDBJ whole genome shotgun (WGS) entry which is preliminary data.</text>
</comment>
<dbReference type="AlphaFoldDB" id="A0ABD1SHB9"/>
<organism evidence="1 2">
    <name type="scientific">Abeliophyllum distichum</name>
    <dbReference type="NCBI Taxonomy" id="126358"/>
    <lineage>
        <taxon>Eukaryota</taxon>
        <taxon>Viridiplantae</taxon>
        <taxon>Streptophyta</taxon>
        <taxon>Embryophyta</taxon>
        <taxon>Tracheophyta</taxon>
        <taxon>Spermatophyta</taxon>
        <taxon>Magnoliopsida</taxon>
        <taxon>eudicotyledons</taxon>
        <taxon>Gunneridae</taxon>
        <taxon>Pentapetalae</taxon>
        <taxon>asterids</taxon>
        <taxon>lamiids</taxon>
        <taxon>Lamiales</taxon>
        <taxon>Oleaceae</taxon>
        <taxon>Forsythieae</taxon>
        <taxon>Abeliophyllum</taxon>
    </lineage>
</organism>
<dbReference type="Proteomes" id="UP001604336">
    <property type="component" value="Unassembled WGS sequence"/>
</dbReference>
<proteinExistence type="predicted"/>
<evidence type="ECO:0000313" key="2">
    <source>
        <dbReference type="Proteomes" id="UP001604336"/>
    </source>
</evidence>
<sequence length="110" mass="12145">MSLFSLAPPSTVEAGDGDKLDKLFNCSNVVFRVLTSHVAEISTFFKVMNQICEGLSSQLRTLTAKVQSGFSVLIDRQTGLEVPQVNLEQCLKNLDEASYTSRQEEKDKDG</sequence>
<name>A0ABD1SHB9_9LAMI</name>
<gene>
    <name evidence="1" type="ORF">Adt_24594</name>
</gene>
<dbReference type="EMBL" id="JBFOLK010000007">
    <property type="protein sequence ID" value="KAL2499044.1"/>
    <property type="molecule type" value="Genomic_DNA"/>
</dbReference>
<evidence type="ECO:0000313" key="1">
    <source>
        <dbReference type="EMBL" id="KAL2499044.1"/>
    </source>
</evidence>
<accession>A0ABD1SHB9</accession>